<comment type="similarity">
    <text evidence="1">Belongs to the GSP E family.</text>
</comment>
<dbReference type="AlphaFoldDB" id="K1L3T2"/>
<protein>
    <submittedName>
        <fullName evidence="5">Type II traffic warden ATPase</fullName>
    </submittedName>
</protein>
<accession>K1L3T2</accession>
<dbReference type="NCBIfam" id="NF041000">
    <property type="entry name" value="ATPase_ComGA"/>
    <property type="match status" value="1"/>
</dbReference>
<gene>
    <name evidence="5" type="primary">gspE</name>
    <name evidence="5" type="ORF">B857_00917</name>
</gene>
<dbReference type="Gene3D" id="3.40.50.300">
    <property type="entry name" value="P-loop containing nucleotide triphosphate hydrolases"/>
    <property type="match status" value="1"/>
</dbReference>
<dbReference type="GO" id="GO:0005886">
    <property type="term" value="C:plasma membrane"/>
    <property type="evidence" value="ECO:0007669"/>
    <property type="project" value="TreeGrafter"/>
</dbReference>
<organism evidence="5 6">
    <name type="scientific">Solibacillus isronensis B3W22</name>
    <dbReference type="NCBI Taxonomy" id="1224748"/>
    <lineage>
        <taxon>Bacteria</taxon>
        <taxon>Bacillati</taxon>
        <taxon>Bacillota</taxon>
        <taxon>Bacilli</taxon>
        <taxon>Bacillales</taxon>
        <taxon>Caryophanaceae</taxon>
        <taxon>Solibacillus</taxon>
    </lineage>
</organism>
<sequence length="338" mass="38553">MISIKPLSIIEQKCLELLSNAAQLNVTDIHLLPRDGCYDLLMRKYGRFEKEDELPTELATRMISYFKFLSSLDISEKRKPQSGSFQKFIDQSMYAFRISTLPSSFFKESLAVRILRQNYTVPLQTLCHFQESVEQLYQLASLESGLILISGATGTGKTTTLYSLLQYCSQHLSRHVISLEDPVESRQEQLLQIQVNERAGMTYSAGLKAILRHSPEVIMLGEIRDRETAKVAIEAAFSGHLVISTIHAKDTVNCIYRLHDLSVSLEEMRQMLRAVVSQRLIETEVNGYKAIFEFLTDDQLQLAFESIIQDRSFTLPFDQTLAGQRAKLLGEYYEYNAP</sequence>
<evidence type="ECO:0000259" key="4">
    <source>
        <dbReference type="Pfam" id="PF00437"/>
    </source>
</evidence>
<evidence type="ECO:0000256" key="1">
    <source>
        <dbReference type="ARBA" id="ARBA00006611"/>
    </source>
</evidence>
<evidence type="ECO:0000313" key="5">
    <source>
        <dbReference type="EMBL" id="EKB46707.1"/>
    </source>
</evidence>
<evidence type="ECO:0000256" key="3">
    <source>
        <dbReference type="ARBA" id="ARBA00022840"/>
    </source>
</evidence>
<reference evidence="5 6" key="1">
    <citation type="journal article" date="2012" name="J. Bacteriol.">
        <title>Draft Genome Sequence of Bacillus isronensis Strain B3W22, Isolated from the Upper Atmosphere.</title>
        <authorList>
            <person name="Shivaji S."/>
            <person name="Ara S."/>
            <person name="Singh S.K."/>
            <person name="Bandi S."/>
            <person name="Singh A."/>
            <person name="Pinnaka A.K."/>
        </authorList>
    </citation>
    <scope>NUCLEOTIDE SEQUENCE [LARGE SCALE GENOMIC DNA]</scope>
    <source>
        <strain evidence="5 6">B3W22</strain>
    </source>
</reference>
<dbReference type="EMBL" id="AMCK01000002">
    <property type="protein sequence ID" value="EKB46707.1"/>
    <property type="molecule type" value="Genomic_DNA"/>
</dbReference>
<proteinExistence type="inferred from homology"/>
<keyword evidence="3" id="KW-0067">ATP-binding</keyword>
<dbReference type="Gene3D" id="3.30.450.90">
    <property type="match status" value="1"/>
</dbReference>
<dbReference type="PANTHER" id="PTHR30258">
    <property type="entry name" value="TYPE II SECRETION SYSTEM PROTEIN GSPE-RELATED"/>
    <property type="match status" value="1"/>
</dbReference>
<feature type="domain" description="Bacterial type II secretion system protein E" evidence="4">
    <location>
        <begin position="8"/>
        <end position="283"/>
    </location>
</feature>
<dbReference type="InterPro" id="IPR001482">
    <property type="entry name" value="T2SS/T4SS_dom"/>
</dbReference>
<dbReference type="GO" id="GO:0016887">
    <property type="term" value="F:ATP hydrolysis activity"/>
    <property type="evidence" value="ECO:0007669"/>
    <property type="project" value="TreeGrafter"/>
</dbReference>
<dbReference type="Proteomes" id="UP000004738">
    <property type="component" value="Unassembled WGS sequence"/>
</dbReference>
<dbReference type="RefSeq" id="WP_008404360.1">
    <property type="nucleotide sequence ID" value="NZ_AMCK01000002.1"/>
</dbReference>
<dbReference type="Pfam" id="PF00437">
    <property type="entry name" value="T2SSE"/>
    <property type="match status" value="1"/>
</dbReference>
<keyword evidence="6" id="KW-1185">Reference proteome</keyword>
<dbReference type="GO" id="GO:0005524">
    <property type="term" value="F:ATP binding"/>
    <property type="evidence" value="ECO:0007669"/>
    <property type="project" value="UniProtKB-KW"/>
</dbReference>
<dbReference type="PATRIC" id="fig|1224748.3.peg.912"/>
<comment type="caution">
    <text evidence="5">The sequence shown here is derived from an EMBL/GenBank/DDBJ whole genome shotgun (WGS) entry which is preliminary data.</text>
</comment>
<dbReference type="SUPFAM" id="SSF52540">
    <property type="entry name" value="P-loop containing nucleoside triphosphate hydrolases"/>
    <property type="match status" value="1"/>
</dbReference>
<dbReference type="PANTHER" id="PTHR30258:SF2">
    <property type="entry name" value="COMG OPERON PROTEIN 1"/>
    <property type="match status" value="1"/>
</dbReference>
<name>K1L3T2_9BACL</name>
<keyword evidence="2" id="KW-0547">Nucleotide-binding</keyword>
<dbReference type="InterPro" id="IPR027417">
    <property type="entry name" value="P-loop_NTPase"/>
</dbReference>
<evidence type="ECO:0000256" key="2">
    <source>
        <dbReference type="ARBA" id="ARBA00022741"/>
    </source>
</evidence>
<dbReference type="InterPro" id="IPR047667">
    <property type="entry name" value="ATPase_ComGA"/>
</dbReference>
<evidence type="ECO:0000313" key="6">
    <source>
        <dbReference type="Proteomes" id="UP000004738"/>
    </source>
</evidence>